<feature type="domain" description="Large ribosomal subunit protein bL9 C-terminal" evidence="10">
    <location>
        <begin position="64"/>
        <end position="147"/>
    </location>
</feature>
<sequence>MEIILLEKTENLGVLGDIVKVKSGYARNHLLPKGKAVLATPENVATFEARRAELEKQQNESLENARARAEKIDDLAISISARAGGDEGRLFGSVSAKEIAAAAMKAGVEIEREEIRLPTGPLRRTGEHEITVHLHPDVEAIIKVNVVPE</sequence>
<evidence type="ECO:0000256" key="1">
    <source>
        <dbReference type="ARBA" id="ARBA00010605"/>
    </source>
</evidence>
<dbReference type="AlphaFoldDB" id="A0A450WJ84"/>
<gene>
    <name evidence="7" type="primary">rplI</name>
    <name evidence="11" type="ORF">BECKLFY1418C_GA0070996_102834</name>
</gene>
<dbReference type="EMBL" id="CAADFN010000028">
    <property type="protein sequence ID" value="VFK17087.1"/>
    <property type="molecule type" value="Genomic_DNA"/>
</dbReference>
<evidence type="ECO:0000256" key="3">
    <source>
        <dbReference type="ARBA" id="ARBA00022884"/>
    </source>
</evidence>
<dbReference type="InterPro" id="IPR036935">
    <property type="entry name" value="Ribosomal_bL9_N_sf"/>
</dbReference>
<comment type="function">
    <text evidence="7">Binds to the 23S rRNA.</text>
</comment>
<dbReference type="Gene3D" id="3.10.430.100">
    <property type="entry name" value="Ribosomal protein L9, C-terminal domain"/>
    <property type="match status" value="1"/>
</dbReference>
<evidence type="ECO:0000259" key="9">
    <source>
        <dbReference type="Pfam" id="PF01281"/>
    </source>
</evidence>
<dbReference type="InterPro" id="IPR036791">
    <property type="entry name" value="Ribosomal_bL9_C_sf"/>
</dbReference>
<evidence type="ECO:0000313" key="11">
    <source>
        <dbReference type="EMBL" id="VFK17087.1"/>
    </source>
</evidence>
<dbReference type="PANTHER" id="PTHR21368">
    <property type="entry name" value="50S RIBOSOMAL PROTEIN L9"/>
    <property type="match status" value="1"/>
</dbReference>
<evidence type="ECO:0000256" key="6">
    <source>
        <dbReference type="ARBA" id="ARBA00035292"/>
    </source>
</evidence>
<dbReference type="HAMAP" id="MF_00503">
    <property type="entry name" value="Ribosomal_bL9"/>
    <property type="match status" value="1"/>
</dbReference>
<dbReference type="Pfam" id="PF03948">
    <property type="entry name" value="Ribosomal_L9_C"/>
    <property type="match status" value="1"/>
</dbReference>
<dbReference type="InterPro" id="IPR020594">
    <property type="entry name" value="Ribosomal_bL9_bac/chp"/>
</dbReference>
<dbReference type="GO" id="GO:0006412">
    <property type="term" value="P:translation"/>
    <property type="evidence" value="ECO:0007669"/>
    <property type="project" value="UniProtKB-UniRule"/>
</dbReference>
<dbReference type="InterPro" id="IPR000244">
    <property type="entry name" value="Ribosomal_bL9"/>
</dbReference>
<evidence type="ECO:0000256" key="4">
    <source>
        <dbReference type="ARBA" id="ARBA00022980"/>
    </source>
</evidence>
<evidence type="ECO:0000256" key="2">
    <source>
        <dbReference type="ARBA" id="ARBA00022730"/>
    </source>
</evidence>
<feature type="domain" description="Ribosomal protein L9" evidence="9">
    <location>
        <begin position="1"/>
        <end position="47"/>
    </location>
</feature>
<dbReference type="GO" id="GO:0005840">
    <property type="term" value="C:ribosome"/>
    <property type="evidence" value="ECO:0007669"/>
    <property type="project" value="UniProtKB-KW"/>
</dbReference>
<reference evidence="11" key="1">
    <citation type="submission" date="2019-02" db="EMBL/GenBank/DDBJ databases">
        <authorList>
            <person name="Gruber-Vodicka R. H."/>
            <person name="Seah K. B. B."/>
        </authorList>
    </citation>
    <scope>NUCLEOTIDE SEQUENCE</scope>
    <source>
        <strain evidence="11">BECK_BY7</strain>
    </source>
</reference>
<proteinExistence type="inferred from homology"/>
<accession>A0A450WJ84</accession>
<organism evidence="11">
    <name type="scientific">Candidatus Kentrum sp. LFY</name>
    <dbReference type="NCBI Taxonomy" id="2126342"/>
    <lineage>
        <taxon>Bacteria</taxon>
        <taxon>Pseudomonadati</taxon>
        <taxon>Pseudomonadota</taxon>
        <taxon>Gammaproteobacteria</taxon>
        <taxon>Candidatus Kentrum</taxon>
    </lineage>
</organism>
<keyword evidence="8" id="KW-0175">Coiled coil</keyword>
<evidence type="ECO:0000256" key="5">
    <source>
        <dbReference type="ARBA" id="ARBA00023274"/>
    </source>
</evidence>
<dbReference type="GO" id="GO:0003735">
    <property type="term" value="F:structural constituent of ribosome"/>
    <property type="evidence" value="ECO:0007669"/>
    <property type="project" value="InterPro"/>
</dbReference>
<dbReference type="SUPFAM" id="SSF55653">
    <property type="entry name" value="Ribosomal protein L9 C-domain"/>
    <property type="match status" value="1"/>
</dbReference>
<keyword evidence="5 7" id="KW-0687">Ribonucleoprotein</keyword>
<evidence type="ECO:0000256" key="8">
    <source>
        <dbReference type="SAM" id="Coils"/>
    </source>
</evidence>
<evidence type="ECO:0000259" key="10">
    <source>
        <dbReference type="Pfam" id="PF03948"/>
    </source>
</evidence>
<dbReference type="InterPro" id="IPR020069">
    <property type="entry name" value="Ribosomal_bL9_C"/>
</dbReference>
<comment type="similarity">
    <text evidence="1 7">Belongs to the bacterial ribosomal protein bL9 family.</text>
</comment>
<evidence type="ECO:0000256" key="7">
    <source>
        <dbReference type="HAMAP-Rule" id="MF_00503"/>
    </source>
</evidence>
<keyword evidence="2 7" id="KW-0699">rRNA-binding</keyword>
<dbReference type="SUPFAM" id="SSF55658">
    <property type="entry name" value="L9 N-domain-like"/>
    <property type="match status" value="1"/>
</dbReference>
<dbReference type="InterPro" id="IPR020070">
    <property type="entry name" value="Ribosomal_bL9_N"/>
</dbReference>
<dbReference type="GO" id="GO:1990904">
    <property type="term" value="C:ribonucleoprotein complex"/>
    <property type="evidence" value="ECO:0007669"/>
    <property type="project" value="UniProtKB-KW"/>
</dbReference>
<keyword evidence="4 7" id="KW-0689">Ribosomal protein</keyword>
<keyword evidence="3 7" id="KW-0694">RNA-binding</keyword>
<feature type="coiled-coil region" evidence="8">
    <location>
        <begin position="44"/>
        <end position="72"/>
    </location>
</feature>
<dbReference type="GO" id="GO:0019843">
    <property type="term" value="F:rRNA binding"/>
    <property type="evidence" value="ECO:0007669"/>
    <property type="project" value="UniProtKB-UniRule"/>
</dbReference>
<name>A0A450WJ84_9GAMM</name>
<dbReference type="NCBIfam" id="TIGR00158">
    <property type="entry name" value="L9"/>
    <property type="match status" value="1"/>
</dbReference>
<dbReference type="Gene3D" id="3.40.5.10">
    <property type="entry name" value="Ribosomal protein L9, N-terminal domain"/>
    <property type="match status" value="1"/>
</dbReference>
<dbReference type="InterPro" id="IPR009027">
    <property type="entry name" value="Ribosomal_bL9/RNase_H1_N"/>
</dbReference>
<protein>
    <recommendedName>
        <fullName evidence="6 7">Large ribosomal subunit protein bL9</fullName>
    </recommendedName>
</protein>
<dbReference type="Pfam" id="PF01281">
    <property type="entry name" value="Ribosomal_L9_N"/>
    <property type="match status" value="1"/>
</dbReference>